<evidence type="ECO:0000313" key="13">
    <source>
        <dbReference type="EMBL" id="GEM83088.1"/>
    </source>
</evidence>
<name>A0A511R0E8_9DEIN</name>
<protein>
    <recommendedName>
        <fullName evidence="8 10">Xylulose kinase</fullName>
        <shortName evidence="8 10">Xylulokinase</shortName>
        <ecNumber evidence="8 10">2.7.1.17</ecNumber>
    </recommendedName>
</protein>
<evidence type="ECO:0000259" key="11">
    <source>
        <dbReference type="Pfam" id="PF00370"/>
    </source>
</evidence>
<evidence type="ECO:0000256" key="1">
    <source>
        <dbReference type="ARBA" id="ARBA00009156"/>
    </source>
</evidence>
<keyword evidence="2 8" id="KW-0859">Xylose metabolism</keyword>
<proteinExistence type="inferred from homology"/>
<keyword evidence="7 8" id="KW-0119">Carbohydrate metabolism</keyword>
<gene>
    <name evidence="8 10" type="primary">xylB</name>
    <name evidence="13" type="ORF">MHY01S_12540</name>
</gene>
<feature type="active site" description="Proton acceptor" evidence="8">
    <location>
        <position position="241"/>
    </location>
</feature>
<dbReference type="InterPro" id="IPR018483">
    <property type="entry name" value="Carb_kinase_FGGY_CS"/>
</dbReference>
<evidence type="ECO:0000256" key="6">
    <source>
        <dbReference type="ARBA" id="ARBA00022840"/>
    </source>
</evidence>
<dbReference type="GO" id="GO:0004856">
    <property type="term" value="F:D-xylulokinase activity"/>
    <property type="evidence" value="ECO:0007669"/>
    <property type="project" value="UniProtKB-UniRule"/>
</dbReference>
<feature type="domain" description="Carbohydrate kinase FGGY C-terminal" evidence="12">
    <location>
        <begin position="260"/>
        <end position="443"/>
    </location>
</feature>
<evidence type="ECO:0000256" key="4">
    <source>
        <dbReference type="ARBA" id="ARBA00022741"/>
    </source>
</evidence>
<dbReference type="GO" id="GO:0005524">
    <property type="term" value="F:ATP binding"/>
    <property type="evidence" value="ECO:0007669"/>
    <property type="project" value="UniProtKB-UniRule"/>
</dbReference>
<dbReference type="GO" id="GO:0042732">
    <property type="term" value="P:D-xylose metabolic process"/>
    <property type="evidence" value="ECO:0007669"/>
    <property type="project" value="UniProtKB-KW"/>
</dbReference>
<comment type="caution">
    <text evidence="13">The sequence shown here is derived from an EMBL/GenBank/DDBJ whole genome shotgun (WGS) entry which is preliminary data.</text>
</comment>
<organism evidence="13 14">
    <name type="scientific">Meiothermus hypogaeus NBRC 106114</name>
    <dbReference type="NCBI Taxonomy" id="1227553"/>
    <lineage>
        <taxon>Bacteria</taxon>
        <taxon>Thermotogati</taxon>
        <taxon>Deinococcota</taxon>
        <taxon>Deinococci</taxon>
        <taxon>Thermales</taxon>
        <taxon>Thermaceae</taxon>
        <taxon>Meiothermus</taxon>
    </lineage>
</organism>
<evidence type="ECO:0000256" key="8">
    <source>
        <dbReference type="HAMAP-Rule" id="MF_02220"/>
    </source>
</evidence>
<dbReference type="PROSITE" id="PS00445">
    <property type="entry name" value="FGGY_KINASES_2"/>
    <property type="match status" value="1"/>
</dbReference>
<dbReference type="Proteomes" id="UP000321197">
    <property type="component" value="Unassembled WGS sequence"/>
</dbReference>
<comment type="function">
    <text evidence="8">Catalyzes the phosphorylation of D-xylulose to D-xylulose 5-phosphate.</text>
</comment>
<dbReference type="PIRSF" id="PIRSF000538">
    <property type="entry name" value="GlpK"/>
    <property type="match status" value="1"/>
</dbReference>
<keyword evidence="5 8" id="KW-0418">Kinase</keyword>
<dbReference type="Pfam" id="PF00370">
    <property type="entry name" value="FGGY_N"/>
    <property type="match status" value="1"/>
</dbReference>
<dbReference type="CDD" id="cd07808">
    <property type="entry name" value="ASKHA_NBD_FGGY_EcXK-like"/>
    <property type="match status" value="1"/>
</dbReference>
<dbReference type="InterPro" id="IPR050406">
    <property type="entry name" value="FGGY_Carb_Kinase"/>
</dbReference>
<feature type="binding site" evidence="8">
    <location>
        <begin position="82"/>
        <end position="83"/>
    </location>
    <ligand>
        <name>substrate</name>
    </ligand>
</feature>
<evidence type="ECO:0000313" key="14">
    <source>
        <dbReference type="Proteomes" id="UP000321197"/>
    </source>
</evidence>
<sequence length="491" mass="51683">MKPVGIGMDLGTSGLKAIAITADGQTVAEASATYPLLTPRPGWTEQNPSDWVEAAHQVLGELAQKLQQGNWEPVAIGLSGQMHGATFLDKQDQVVRPAPLWNDQRTAQACAEIEAAIPRRDLIQRTGNPAVTGFQLPKLVWLRQAEPEHFAQTAHVLLPKDYLAYVLTGQMATEPSDASGIGALNLGLQDWDTEIIQALGLNPALFPPVIPSHGVVGSLKAEWAQALGLPQGLPVVAGAGDNAGAAIGLGLSSARPGRGSVSLGTSGVIFVPTQKPTPDPEGRIHLFCHADGGYHFLGVTLAAAGSLQWYRDKLAPGVSFEELMEEAQSVPPGSDGVVFMPYLAGERSPYLDPDLRGAWLGLSLAHGRGHLTRALLEGVAFSLRDVLEVMQPLVRIDRLLAIGGGARSDFWLSIVGSALALPLARTPIEEGPARGAAILGLVGAGLYTSVDEAISATAPQDSEIGATATNSQPLLERYRRGLQAVQGFKGK</sequence>
<keyword evidence="3 8" id="KW-0808">Transferase</keyword>
<accession>A0A511R0E8</accession>
<dbReference type="Pfam" id="PF02782">
    <property type="entry name" value="FGGY_C"/>
    <property type="match status" value="1"/>
</dbReference>
<dbReference type="PANTHER" id="PTHR43095">
    <property type="entry name" value="SUGAR KINASE"/>
    <property type="match status" value="1"/>
</dbReference>
<evidence type="ECO:0000256" key="7">
    <source>
        <dbReference type="ARBA" id="ARBA00023277"/>
    </source>
</evidence>
<dbReference type="RefSeq" id="WP_119341121.1">
    <property type="nucleotide sequence ID" value="NZ_BJXL01000031.1"/>
</dbReference>
<comment type="catalytic activity">
    <reaction evidence="8 10">
        <text>D-xylulose + ATP = D-xylulose 5-phosphate + ADP + H(+)</text>
        <dbReference type="Rhea" id="RHEA:10964"/>
        <dbReference type="ChEBI" id="CHEBI:15378"/>
        <dbReference type="ChEBI" id="CHEBI:17140"/>
        <dbReference type="ChEBI" id="CHEBI:30616"/>
        <dbReference type="ChEBI" id="CHEBI:57737"/>
        <dbReference type="ChEBI" id="CHEBI:456216"/>
        <dbReference type="EC" id="2.7.1.17"/>
    </reaction>
</comment>
<evidence type="ECO:0000259" key="12">
    <source>
        <dbReference type="Pfam" id="PF02782"/>
    </source>
</evidence>
<dbReference type="AlphaFoldDB" id="A0A511R0E8"/>
<comment type="similarity">
    <text evidence="1 8 9">Belongs to the FGGY kinase family.</text>
</comment>
<dbReference type="InterPro" id="IPR018485">
    <property type="entry name" value="FGGY_C"/>
</dbReference>
<dbReference type="InterPro" id="IPR043129">
    <property type="entry name" value="ATPase_NBD"/>
</dbReference>
<dbReference type="HAMAP" id="MF_02220">
    <property type="entry name" value="XylB"/>
    <property type="match status" value="1"/>
</dbReference>
<feature type="site" description="Important for activity" evidence="8">
    <location>
        <position position="9"/>
    </location>
</feature>
<evidence type="ECO:0000256" key="5">
    <source>
        <dbReference type="ARBA" id="ARBA00022777"/>
    </source>
</evidence>
<keyword evidence="4 8" id="KW-0547">Nucleotide-binding</keyword>
<dbReference type="PANTHER" id="PTHR43095:SF5">
    <property type="entry name" value="XYLULOSE KINASE"/>
    <property type="match status" value="1"/>
</dbReference>
<dbReference type="EMBL" id="BJXL01000031">
    <property type="protein sequence ID" value="GEM83088.1"/>
    <property type="molecule type" value="Genomic_DNA"/>
</dbReference>
<dbReference type="OrthoDB" id="9805576at2"/>
<reference evidence="13 14" key="1">
    <citation type="submission" date="2019-07" db="EMBL/GenBank/DDBJ databases">
        <title>Whole genome shotgun sequence of Meiothermus hypogaeus NBRC 106114.</title>
        <authorList>
            <person name="Hosoyama A."/>
            <person name="Uohara A."/>
            <person name="Ohji S."/>
            <person name="Ichikawa N."/>
        </authorList>
    </citation>
    <scope>NUCLEOTIDE SEQUENCE [LARGE SCALE GENOMIC DNA]</scope>
    <source>
        <strain evidence="13 14">NBRC 106114</strain>
    </source>
</reference>
<dbReference type="InterPro" id="IPR006000">
    <property type="entry name" value="Xylulokinase"/>
</dbReference>
<dbReference type="InterPro" id="IPR018484">
    <property type="entry name" value="FGGY_N"/>
</dbReference>
<evidence type="ECO:0000256" key="3">
    <source>
        <dbReference type="ARBA" id="ARBA00022679"/>
    </source>
</evidence>
<dbReference type="EC" id="2.7.1.17" evidence="8 10"/>
<dbReference type="SUPFAM" id="SSF53067">
    <property type="entry name" value="Actin-like ATPase domain"/>
    <property type="match status" value="2"/>
</dbReference>
<dbReference type="InterPro" id="IPR000577">
    <property type="entry name" value="Carb_kinase_FGGY"/>
</dbReference>
<evidence type="ECO:0000256" key="2">
    <source>
        <dbReference type="ARBA" id="ARBA00022629"/>
    </source>
</evidence>
<feature type="domain" description="Carbohydrate kinase FGGY N-terminal" evidence="11">
    <location>
        <begin position="6"/>
        <end position="248"/>
    </location>
</feature>
<keyword evidence="6 8" id="KW-0067">ATP-binding</keyword>
<evidence type="ECO:0000256" key="9">
    <source>
        <dbReference type="RuleBase" id="RU003733"/>
    </source>
</evidence>
<evidence type="ECO:0000256" key="10">
    <source>
        <dbReference type="RuleBase" id="RU364073"/>
    </source>
</evidence>
<dbReference type="Gene3D" id="3.30.420.40">
    <property type="match status" value="2"/>
</dbReference>
<dbReference type="NCBIfam" id="TIGR01312">
    <property type="entry name" value="XylB"/>
    <property type="match status" value="1"/>
</dbReference>
<dbReference type="GO" id="GO:0005998">
    <property type="term" value="P:xylulose catabolic process"/>
    <property type="evidence" value="ECO:0007669"/>
    <property type="project" value="UniProtKB-UniRule"/>
</dbReference>